<evidence type="ECO:0000313" key="2">
    <source>
        <dbReference type="Proteomes" id="UP000319792"/>
    </source>
</evidence>
<sequence length="68" mass="7661">MSTFMPIFRSAPEPAKLTRHQVAVTVEQSDDFMRKLARILGAQQYVPAADFVFTTVFDRVEAAEVDRG</sequence>
<gene>
    <name evidence="1" type="ORF">FK268_22490</name>
</gene>
<dbReference type="RefSeq" id="WP_146437687.1">
    <property type="nucleotide sequence ID" value="NZ_VIGV01000015.1"/>
</dbReference>
<keyword evidence="2" id="KW-1185">Reference proteome</keyword>
<reference evidence="1 2" key="1">
    <citation type="submission" date="2019-08" db="EMBL/GenBank/DDBJ databases">
        <title>Tsukamurella conjunctivitidis sp. nov., Tsukamurella assacharolytica sp. nov. and Tsukamurella sputae sp. nov. isolated from patients with conjunctivitis, bacteraemia (lymphoma) and respiratory infection (sputum) in Hong Kong.</title>
        <authorList>
            <person name="Fok K.M.N."/>
            <person name="Fong J.Y.H."/>
        </authorList>
    </citation>
    <scope>NUCLEOTIDE SEQUENCE [LARGE SCALE GENOMIC DNA]</scope>
    <source>
        <strain evidence="1 2">HKU70</strain>
    </source>
</reference>
<protein>
    <submittedName>
        <fullName evidence="1">Uncharacterized protein</fullName>
    </submittedName>
</protein>
<dbReference type="EMBL" id="VIGV01000015">
    <property type="protein sequence ID" value="TWS21812.1"/>
    <property type="molecule type" value="Genomic_DNA"/>
</dbReference>
<dbReference type="AlphaFoldDB" id="A0A5C5RGQ4"/>
<name>A0A5C5RGQ4_9ACTN</name>
<accession>A0A5C5RGQ4</accession>
<comment type="caution">
    <text evidence="1">The sequence shown here is derived from an EMBL/GenBank/DDBJ whole genome shotgun (WGS) entry which is preliminary data.</text>
</comment>
<evidence type="ECO:0000313" key="1">
    <source>
        <dbReference type="EMBL" id="TWS21812.1"/>
    </source>
</evidence>
<dbReference type="Proteomes" id="UP000319792">
    <property type="component" value="Unassembled WGS sequence"/>
</dbReference>
<proteinExistence type="predicted"/>
<organism evidence="1 2">
    <name type="scientific">Tsukamurella sputi</name>
    <dbReference type="NCBI Taxonomy" id="2591848"/>
    <lineage>
        <taxon>Bacteria</taxon>
        <taxon>Bacillati</taxon>
        <taxon>Actinomycetota</taxon>
        <taxon>Actinomycetes</taxon>
        <taxon>Mycobacteriales</taxon>
        <taxon>Tsukamurellaceae</taxon>
        <taxon>Tsukamurella</taxon>
    </lineage>
</organism>